<gene>
    <name evidence="10" type="primary">tolR</name>
    <name evidence="11" type="ORF">OLMES_2557</name>
</gene>
<dbReference type="GO" id="GO:0005886">
    <property type="term" value="C:plasma membrane"/>
    <property type="evidence" value="ECO:0007669"/>
    <property type="project" value="UniProtKB-SubCell"/>
</dbReference>
<evidence type="ECO:0000256" key="8">
    <source>
        <dbReference type="ARBA" id="ARBA00023136"/>
    </source>
</evidence>
<evidence type="ECO:0000256" key="4">
    <source>
        <dbReference type="ARBA" id="ARBA00022519"/>
    </source>
</evidence>
<keyword evidence="9 10" id="KW-0131">Cell cycle</keyword>
<organism evidence="11 12">
    <name type="scientific">Oleiphilus messinensis</name>
    <dbReference type="NCBI Taxonomy" id="141451"/>
    <lineage>
        <taxon>Bacteria</taxon>
        <taxon>Pseudomonadati</taxon>
        <taxon>Pseudomonadota</taxon>
        <taxon>Gammaproteobacteria</taxon>
        <taxon>Oceanospirillales</taxon>
        <taxon>Oleiphilaceae</taxon>
        <taxon>Oleiphilus</taxon>
    </lineage>
</organism>
<reference evidence="11 12" key="1">
    <citation type="submission" date="2017-05" db="EMBL/GenBank/DDBJ databases">
        <title>Genomic insights into alkan degradation activity of Oleiphilus messinensis.</title>
        <authorList>
            <person name="Kozyavkin S.A."/>
            <person name="Slesarev A.I."/>
            <person name="Golyshin P.N."/>
            <person name="Korzhenkov A."/>
            <person name="Golyshina O.N."/>
            <person name="Toshchakov S.V."/>
        </authorList>
    </citation>
    <scope>NUCLEOTIDE SEQUENCE [LARGE SCALE GENOMIC DNA]</scope>
    <source>
        <strain evidence="11 12">ME102</strain>
    </source>
</reference>
<dbReference type="Gene3D" id="3.30.420.270">
    <property type="match status" value="1"/>
</dbReference>
<dbReference type="KEGG" id="ome:OLMES_2557"/>
<dbReference type="EMBL" id="CP021425">
    <property type="protein sequence ID" value="ARU56610.1"/>
    <property type="molecule type" value="Genomic_DNA"/>
</dbReference>
<evidence type="ECO:0000256" key="7">
    <source>
        <dbReference type="ARBA" id="ARBA00022989"/>
    </source>
</evidence>
<comment type="subunit">
    <text evidence="10">The Tol-Pal system is composed of five core proteins: the inner membrane proteins TolA, TolQ and TolR, the periplasmic protein TolB and the outer membrane protein Pal. They form a network linking the inner and outer membranes and the peptidoglycan layer.</text>
</comment>
<evidence type="ECO:0000313" key="11">
    <source>
        <dbReference type="EMBL" id="ARU56610.1"/>
    </source>
</evidence>
<evidence type="ECO:0000256" key="10">
    <source>
        <dbReference type="HAMAP-Rule" id="MF_02203"/>
    </source>
</evidence>
<comment type="function">
    <text evidence="10">Part of the Tol-Pal system, which plays a role in outer membrane invagination during cell division and is important for maintaining outer membrane integrity.</text>
</comment>
<keyword evidence="7 10" id="KW-1133">Transmembrane helix</keyword>
<sequence>MKMNTKRHRPMSDINVVPYIDVMLVLLIIFMVTAPMLMQGVQVDLPKVESDPFPVDKNKEPLIVSIDANGAYYLELGDQERSKTPLDLSQVSDAVQKVLAQNPGIGVLVRGDTHVEYGAIVRLMGVVQDAGAPGVGLITENP</sequence>
<keyword evidence="5 10" id="KW-0132">Cell division</keyword>
<comment type="subcellular location">
    <subcellularLocation>
        <location evidence="10">Cell inner membrane</location>
        <topology evidence="10">Single-pass membrane protein</topology>
    </subcellularLocation>
    <subcellularLocation>
        <location evidence="1">Cell membrane</location>
        <topology evidence="1">Single-pass membrane protein</topology>
    </subcellularLocation>
</comment>
<dbReference type="AlphaFoldDB" id="A0A1Y0I8P1"/>
<dbReference type="GO" id="GO:0022857">
    <property type="term" value="F:transmembrane transporter activity"/>
    <property type="evidence" value="ECO:0007669"/>
    <property type="project" value="InterPro"/>
</dbReference>
<evidence type="ECO:0000256" key="6">
    <source>
        <dbReference type="ARBA" id="ARBA00022692"/>
    </source>
</evidence>
<keyword evidence="6 10" id="KW-0812">Transmembrane</keyword>
<keyword evidence="4 10" id="KW-0997">Cell inner membrane</keyword>
<comment type="similarity">
    <text evidence="2 10">Belongs to the ExbD/TolR family.</text>
</comment>
<feature type="transmembrane region" description="Helical" evidence="10">
    <location>
        <begin position="16"/>
        <end position="38"/>
    </location>
</feature>
<proteinExistence type="inferred from homology"/>
<dbReference type="RefSeq" id="WP_198343322.1">
    <property type="nucleotide sequence ID" value="NZ_CP021425.1"/>
</dbReference>
<dbReference type="InterPro" id="IPR003400">
    <property type="entry name" value="ExbD"/>
</dbReference>
<dbReference type="GO" id="GO:0051301">
    <property type="term" value="P:cell division"/>
    <property type="evidence" value="ECO:0007669"/>
    <property type="project" value="UniProtKB-UniRule"/>
</dbReference>
<evidence type="ECO:0000256" key="3">
    <source>
        <dbReference type="ARBA" id="ARBA00022475"/>
    </source>
</evidence>
<dbReference type="PANTHER" id="PTHR30558:SF7">
    <property type="entry name" value="TOL-PAL SYSTEM PROTEIN TOLR"/>
    <property type="match status" value="1"/>
</dbReference>
<dbReference type="NCBIfam" id="TIGR02801">
    <property type="entry name" value="tolR"/>
    <property type="match status" value="1"/>
</dbReference>
<evidence type="ECO:0000256" key="1">
    <source>
        <dbReference type="ARBA" id="ARBA00004162"/>
    </source>
</evidence>
<evidence type="ECO:0000256" key="5">
    <source>
        <dbReference type="ARBA" id="ARBA00022618"/>
    </source>
</evidence>
<name>A0A1Y0I8P1_9GAMM</name>
<accession>A0A1Y0I8P1</accession>
<evidence type="ECO:0000256" key="2">
    <source>
        <dbReference type="ARBA" id="ARBA00005811"/>
    </source>
</evidence>
<dbReference type="PANTHER" id="PTHR30558">
    <property type="entry name" value="EXBD MEMBRANE COMPONENT OF PMF-DRIVEN MACROMOLECULE IMPORT SYSTEM"/>
    <property type="match status" value="1"/>
</dbReference>
<keyword evidence="12" id="KW-1185">Reference proteome</keyword>
<evidence type="ECO:0000313" key="12">
    <source>
        <dbReference type="Proteomes" id="UP000196027"/>
    </source>
</evidence>
<keyword evidence="8 10" id="KW-0472">Membrane</keyword>
<protein>
    <recommendedName>
        <fullName evidence="10">Tol-Pal system protein TolR</fullName>
    </recommendedName>
</protein>
<dbReference type="InterPro" id="IPR014168">
    <property type="entry name" value="Tol-Pal_TolR"/>
</dbReference>
<dbReference type="Proteomes" id="UP000196027">
    <property type="component" value="Chromosome"/>
</dbReference>
<dbReference type="HAMAP" id="MF_02203">
    <property type="entry name" value="TolR"/>
    <property type="match status" value="1"/>
</dbReference>
<evidence type="ECO:0000256" key="9">
    <source>
        <dbReference type="ARBA" id="ARBA00023306"/>
    </source>
</evidence>
<dbReference type="Pfam" id="PF02472">
    <property type="entry name" value="ExbD"/>
    <property type="match status" value="1"/>
</dbReference>
<dbReference type="GO" id="GO:0015031">
    <property type="term" value="P:protein transport"/>
    <property type="evidence" value="ECO:0007669"/>
    <property type="project" value="InterPro"/>
</dbReference>
<keyword evidence="3 10" id="KW-1003">Cell membrane</keyword>